<protein>
    <submittedName>
        <fullName evidence="2">Retrovirus-related Pol polyprotein LINE-1</fullName>
    </submittedName>
</protein>
<reference evidence="2" key="1">
    <citation type="journal article" date="2014" name="PLoS ONE">
        <title>Transcriptome-Based Identification of ABC Transporters in the Western Tarnished Plant Bug Lygus hesperus.</title>
        <authorList>
            <person name="Hull J.J."/>
            <person name="Chaney K."/>
            <person name="Geib S.M."/>
            <person name="Fabrick J.A."/>
            <person name="Brent C.S."/>
            <person name="Walsh D."/>
            <person name="Lavine L.C."/>
        </authorList>
    </citation>
    <scope>NUCLEOTIDE SEQUENCE</scope>
</reference>
<dbReference type="InterPro" id="IPR000477">
    <property type="entry name" value="RT_dom"/>
</dbReference>
<dbReference type="AlphaFoldDB" id="A0A0A9WUP9"/>
<dbReference type="PROSITE" id="PS50878">
    <property type="entry name" value="RT_POL"/>
    <property type="match status" value="1"/>
</dbReference>
<evidence type="ECO:0000259" key="1">
    <source>
        <dbReference type="PROSITE" id="PS50878"/>
    </source>
</evidence>
<organism evidence="2">
    <name type="scientific">Lygus hesperus</name>
    <name type="common">Western plant bug</name>
    <dbReference type="NCBI Taxonomy" id="30085"/>
    <lineage>
        <taxon>Eukaryota</taxon>
        <taxon>Metazoa</taxon>
        <taxon>Ecdysozoa</taxon>
        <taxon>Arthropoda</taxon>
        <taxon>Hexapoda</taxon>
        <taxon>Insecta</taxon>
        <taxon>Pterygota</taxon>
        <taxon>Neoptera</taxon>
        <taxon>Paraneoptera</taxon>
        <taxon>Hemiptera</taxon>
        <taxon>Heteroptera</taxon>
        <taxon>Panheteroptera</taxon>
        <taxon>Cimicomorpha</taxon>
        <taxon>Miridae</taxon>
        <taxon>Mirini</taxon>
        <taxon>Lygus</taxon>
    </lineage>
</organism>
<dbReference type="Pfam" id="PF00078">
    <property type="entry name" value="RVT_1"/>
    <property type="match status" value="1"/>
</dbReference>
<dbReference type="CDD" id="cd01650">
    <property type="entry name" value="RT_nLTR_like"/>
    <property type="match status" value="1"/>
</dbReference>
<gene>
    <name evidence="2" type="primary">Pol_3</name>
    <name evidence="2" type="ORF">CM83_30143</name>
</gene>
<proteinExistence type="predicted"/>
<dbReference type="PANTHER" id="PTHR47027">
    <property type="entry name" value="REVERSE TRANSCRIPTASE DOMAIN-CONTAINING PROTEIN"/>
    <property type="match status" value="1"/>
</dbReference>
<feature type="domain" description="Reverse transcriptase" evidence="1">
    <location>
        <begin position="241"/>
        <end position="514"/>
    </location>
</feature>
<dbReference type="InterPro" id="IPR043128">
    <property type="entry name" value="Rev_trsase/Diguanyl_cyclase"/>
</dbReference>
<dbReference type="PANTHER" id="PTHR47027:SF30">
    <property type="entry name" value="THAP-TYPE DOMAIN-CONTAINING PROTEIN"/>
    <property type="match status" value="1"/>
</dbReference>
<dbReference type="SUPFAM" id="SSF56672">
    <property type="entry name" value="DNA/RNA polymerases"/>
    <property type="match status" value="1"/>
</dbReference>
<accession>A0A0A9WUP9</accession>
<feature type="non-terminal residue" evidence="2">
    <location>
        <position position="1"/>
    </location>
</feature>
<dbReference type="EMBL" id="GBHO01035034">
    <property type="protein sequence ID" value="JAG08570.1"/>
    <property type="molecule type" value="Transcribed_RNA"/>
</dbReference>
<dbReference type="GO" id="GO:0071897">
    <property type="term" value="P:DNA biosynthetic process"/>
    <property type="evidence" value="ECO:0007669"/>
    <property type="project" value="UniProtKB-ARBA"/>
</dbReference>
<reference evidence="2" key="2">
    <citation type="submission" date="2014-07" db="EMBL/GenBank/DDBJ databases">
        <authorList>
            <person name="Hull J."/>
        </authorList>
    </citation>
    <scope>NUCLEOTIDE SEQUENCE</scope>
</reference>
<sequence>SLDNMPSGNHGDVLLPRIPWTGQDAKEFKRKVTETIQKIDQSVITIESIVNCISRAAAAASSQGQKEKVKSAIWFDSDCKKLRYRVLKLLNLYRKSESIVIKFSYLELNKKYKALIINKKTDYYKKCVLMFVEVRDSKQFWDLVKTFRSCGPMVFPTCGLDALVEYFKELYNPPCSIELFQYAQPMVEVDILDCPITLDEVKAFLCKAKNSKAPGLDRIPYEFYKNSPDCLLNHLVYVFNSIFLRREVPECFRKSIVFPLHKKGPSDEASSFRGISFMDTNAKIFMGILLKRLENWVNANNILSETQAGFRKGYSTVDHIFTLASLASIKLSRKKGKMYTFYVDFCSAFDRVERATLIYRLFELGVSTTFVTMLEAIYSKTEATVWANNKLSPFFDCSMGVRQGCLISPLIFALYLDDIDSTMCGGVCVGQVEVKILKYADDIVLVADSSRSLKNMINRLEVYCQRKNLEVNLNKSKIMIFKKGGGVHAKHEQFFLKGKPIEIVKEYKYLGVTFTPSLQWKTHLSNKKAAAQFGLNSVWRNFMAKDISFENKLKVFNATSRCVIGYAAEVWSFRRYEEVELLIRYFLKRVWSLPDSTPTYMIHRECGVSTLYISFLNMHFSYLNRVSRMDSARLPLQMANECVRLETFWFASWRRIALKHGVDLASFKISPQSVKEISDVLLHKEKEMELLEWENMTMGSSNHLLYKCLETPFVVKHKELNQRVGRLILKVRCEQLYLNCKIWNRGTQEAKCSMCNSGQNEDIYHFLCACPILSEFRVKYYGKAFFVGPEVIEIINEATQVMKFYKFLSDAIAYRNFLVSEFNY</sequence>
<name>A0A0A9WUP9_LYGHE</name>
<dbReference type="Gene3D" id="3.30.70.270">
    <property type="match status" value="1"/>
</dbReference>
<evidence type="ECO:0000313" key="2">
    <source>
        <dbReference type="EMBL" id="JAG08570.1"/>
    </source>
</evidence>
<dbReference type="InterPro" id="IPR043502">
    <property type="entry name" value="DNA/RNA_pol_sf"/>
</dbReference>